<dbReference type="OrthoDB" id="10322104at2759"/>
<reference evidence="1" key="1">
    <citation type="journal article" date="2020" name="New Phytol.">
        <title>Comparative genomics reveals dynamic genome evolution in host specialist ectomycorrhizal fungi.</title>
        <authorList>
            <person name="Lofgren L.A."/>
            <person name="Nguyen N.H."/>
            <person name="Vilgalys R."/>
            <person name="Ruytinx J."/>
            <person name="Liao H.L."/>
            <person name="Branco S."/>
            <person name="Kuo A."/>
            <person name="LaButti K."/>
            <person name="Lipzen A."/>
            <person name="Andreopoulos W."/>
            <person name="Pangilinan J."/>
            <person name="Riley R."/>
            <person name="Hundley H."/>
            <person name="Na H."/>
            <person name="Barry K."/>
            <person name="Grigoriev I.V."/>
            <person name="Stajich J.E."/>
            <person name="Kennedy P.G."/>
        </authorList>
    </citation>
    <scope>NUCLEOTIDE SEQUENCE</scope>
    <source>
        <strain evidence="1">S12</strain>
    </source>
</reference>
<evidence type="ECO:0000313" key="2">
    <source>
        <dbReference type="Proteomes" id="UP000719766"/>
    </source>
</evidence>
<dbReference type="EMBL" id="JABBWE010000038">
    <property type="protein sequence ID" value="KAG1792132.1"/>
    <property type="molecule type" value="Genomic_DNA"/>
</dbReference>
<dbReference type="Proteomes" id="UP000719766">
    <property type="component" value="Unassembled WGS sequence"/>
</dbReference>
<keyword evidence="2" id="KW-1185">Reference proteome</keyword>
<dbReference type="RefSeq" id="XP_041158800.1">
    <property type="nucleotide sequence ID" value="XM_041303241.1"/>
</dbReference>
<dbReference type="AlphaFoldDB" id="A0A9P7ANK2"/>
<comment type="caution">
    <text evidence="1">The sequence shown here is derived from an EMBL/GenBank/DDBJ whole genome shotgun (WGS) entry which is preliminary data.</text>
</comment>
<name>A0A9P7ANK2_9AGAM</name>
<proteinExistence type="predicted"/>
<sequence length="118" mass="13567">MFFDMPARNHFILLSAILMGTGSTNLRYTNLRSACIGRRPIISRNGAIHFEASTMRSRSYHRRISEDVLLSKSQSFPSKLSYDQCFVFGVPKIDLDHFGYPHVRSIKLEWDSVNLAKQ</sequence>
<evidence type="ECO:0000313" key="1">
    <source>
        <dbReference type="EMBL" id="KAG1792132.1"/>
    </source>
</evidence>
<dbReference type="GeneID" id="64597005"/>
<protein>
    <submittedName>
        <fullName evidence="1">Uncharacterized protein</fullName>
    </submittedName>
</protein>
<gene>
    <name evidence="1" type="ORF">HD556DRAFT_1380945</name>
</gene>
<organism evidence="1 2">
    <name type="scientific">Suillus plorans</name>
    <dbReference type="NCBI Taxonomy" id="116603"/>
    <lineage>
        <taxon>Eukaryota</taxon>
        <taxon>Fungi</taxon>
        <taxon>Dikarya</taxon>
        <taxon>Basidiomycota</taxon>
        <taxon>Agaricomycotina</taxon>
        <taxon>Agaricomycetes</taxon>
        <taxon>Agaricomycetidae</taxon>
        <taxon>Boletales</taxon>
        <taxon>Suillineae</taxon>
        <taxon>Suillaceae</taxon>
        <taxon>Suillus</taxon>
    </lineage>
</organism>
<accession>A0A9P7ANK2</accession>